<dbReference type="InterPro" id="IPR000999">
    <property type="entry name" value="RNase_III_dom"/>
</dbReference>
<evidence type="ECO:0000259" key="1">
    <source>
        <dbReference type="PROSITE" id="PS50142"/>
    </source>
</evidence>
<feature type="domain" description="RNase III" evidence="1">
    <location>
        <begin position="8"/>
        <end position="128"/>
    </location>
</feature>
<keyword evidence="3" id="KW-1185">Reference proteome</keyword>
<evidence type="ECO:0000313" key="3">
    <source>
        <dbReference type="Proteomes" id="UP000696280"/>
    </source>
</evidence>
<name>A0A9N9KR52_9HELO</name>
<dbReference type="Pfam" id="PF00636">
    <property type="entry name" value="Ribonuclease_3"/>
    <property type="match status" value="1"/>
</dbReference>
<dbReference type="GO" id="GO:0004525">
    <property type="term" value="F:ribonuclease III activity"/>
    <property type="evidence" value="ECO:0007669"/>
    <property type="project" value="InterPro"/>
</dbReference>
<reference evidence="2" key="1">
    <citation type="submission" date="2021-07" db="EMBL/GenBank/DDBJ databases">
        <authorList>
            <person name="Durling M."/>
        </authorList>
    </citation>
    <scope>NUCLEOTIDE SEQUENCE</scope>
</reference>
<accession>A0A9N9KR52</accession>
<dbReference type="SUPFAM" id="SSF69065">
    <property type="entry name" value="RNase III domain-like"/>
    <property type="match status" value="1"/>
</dbReference>
<dbReference type="PROSITE" id="PS50142">
    <property type="entry name" value="RNASE_3_2"/>
    <property type="match status" value="1"/>
</dbReference>
<dbReference type="OrthoDB" id="67027at2759"/>
<proteinExistence type="predicted"/>
<dbReference type="AlphaFoldDB" id="A0A9N9KR52"/>
<dbReference type="SMART" id="SM00535">
    <property type="entry name" value="RIBOc"/>
    <property type="match status" value="1"/>
</dbReference>
<dbReference type="InterPro" id="IPR036389">
    <property type="entry name" value="RNase_III_sf"/>
</dbReference>
<dbReference type="CDD" id="cd00593">
    <property type="entry name" value="RIBOc"/>
    <property type="match status" value="1"/>
</dbReference>
<gene>
    <name evidence="2" type="ORF">HYFRA_00007429</name>
</gene>
<dbReference type="Proteomes" id="UP000696280">
    <property type="component" value="Unassembled WGS sequence"/>
</dbReference>
<organism evidence="2 3">
    <name type="scientific">Hymenoscyphus fraxineus</name>
    <dbReference type="NCBI Taxonomy" id="746836"/>
    <lineage>
        <taxon>Eukaryota</taxon>
        <taxon>Fungi</taxon>
        <taxon>Dikarya</taxon>
        <taxon>Ascomycota</taxon>
        <taxon>Pezizomycotina</taxon>
        <taxon>Leotiomycetes</taxon>
        <taxon>Helotiales</taxon>
        <taxon>Helotiaceae</taxon>
        <taxon>Hymenoscyphus</taxon>
    </lineage>
</organism>
<comment type="caution">
    <text evidence="2">The sequence shown here is derived from an EMBL/GenBank/DDBJ whole genome shotgun (WGS) entry which is preliminary data.</text>
</comment>
<protein>
    <recommendedName>
        <fullName evidence="1">RNase III domain-containing protein</fullName>
    </recommendedName>
</protein>
<dbReference type="GO" id="GO:0006396">
    <property type="term" value="P:RNA processing"/>
    <property type="evidence" value="ECO:0007669"/>
    <property type="project" value="InterPro"/>
</dbReference>
<dbReference type="Gene3D" id="1.10.1520.10">
    <property type="entry name" value="Ribonuclease III domain"/>
    <property type="match status" value="1"/>
</dbReference>
<sequence length="150" mass="16043">MPTKEQSLSSVQRLIGYNFTNQDLLWLGLQAAGSGIGGTDGNKRLAMIGDSVMRAVLITDLFHRGLERGRISDVVARIVSNDNLAENCISTGISAYINKNPSQRGETPPKTRAATMEAILGAIYLDCDEGLSSVRATMSILGLENAPGFD</sequence>
<dbReference type="EMBL" id="CAJVRL010000043">
    <property type="protein sequence ID" value="CAG8951513.1"/>
    <property type="molecule type" value="Genomic_DNA"/>
</dbReference>
<evidence type="ECO:0000313" key="2">
    <source>
        <dbReference type="EMBL" id="CAG8951513.1"/>
    </source>
</evidence>